<evidence type="ECO:0000313" key="3">
    <source>
        <dbReference type="Proteomes" id="UP000549765"/>
    </source>
</evidence>
<keyword evidence="1" id="KW-0472">Membrane</keyword>
<protein>
    <submittedName>
        <fullName evidence="2">Uncharacterized protein</fullName>
    </submittedName>
</protein>
<feature type="transmembrane region" description="Helical" evidence="1">
    <location>
        <begin position="35"/>
        <end position="56"/>
    </location>
</feature>
<dbReference type="AlphaFoldDB" id="A0A7X6N3Z7"/>
<dbReference type="Proteomes" id="UP000549765">
    <property type="component" value="Unassembled WGS sequence"/>
</dbReference>
<organism evidence="2 3">
    <name type="scientific">Periweissella fabalis</name>
    <dbReference type="NCBI Taxonomy" id="1070421"/>
    <lineage>
        <taxon>Bacteria</taxon>
        <taxon>Bacillati</taxon>
        <taxon>Bacillota</taxon>
        <taxon>Bacilli</taxon>
        <taxon>Lactobacillales</taxon>
        <taxon>Lactobacillaceae</taxon>
        <taxon>Periweissella</taxon>
    </lineage>
</organism>
<comment type="caution">
    <text evidence="2">The sequence shown here is derived from an EMBL/GenBank/DDBJ whole genome shotgun (WGS) entry which is preliminary data.</text>
</comment>
<evidence type="ECO:0000256" key="1">
    <source>
        <dbReference type="SAM" id="Phobius"/>
    </source>
</evidence>
<dbReference type="EMBL" id="JAAXPN010000005">
    <property type="protein sequence ID" value="NKZ24342.1"/>
    <property type="molecule type" value="Genomic_DNA"/>
</dbReference>
<name>A0A7X6N3Z7_9LACO</name>
<proteinExistence type="predicted"/>
<dbReference type="RefSeq" id="WP_168722134.1">
    <property type="nucleotide sequence ID" value="NZ_JAAXPN010000005.1"/>
</dbReference>
<gene>
    <name evidence="2" type="ORF">HF964_05945</name>
</gene>
<evidence type="ECO:0000313" key="2">
    <source>
        <dbReference type="EMBL" id="NKZ24342.1"/>
    </source>
</evidence>
<reference evidence="2 3" key="1">
    <citation type="submission" date="2020-04" db="EMBL/GenBank/DDBJ databases">
        <title>MicrobeNet Type strains.</title>
        <authorList>
            <person name="Nicholson A.C."/>
        </authorList>
    </citation>
    <scope>NUCLEOTIDE SEQUENCE [LARGE SCALE GENOMIC DNA]</scope>
    <source>
        <strain evidence="2 3">CCUG 61472</strain>
    </source>
</reference>
<keyword evidence="1" id="KW-1133">Transmembrane helix</keyword>
<accession>A0A7X6N3Z7</accession>
<keyword evidence="1" id="KW-0812">Transmembrane</keyword>
<keyword evidence="3" id="KW-1185">Reference proteome</keyword>
<sequence>MKVVIQIFVGLIIISMFIVATILGIYYHLSTGLLILIYGILFILLSGLMTWIVYWLQKAKLESEREQDEKNR</sequence>
<feature type="transmembrane region" description="Helical" evidence="1">
    <location>
        <begin position="7"/>
        <end position="29"/>
    </location>
</feature>